<evidence type="ECO:0000313" key="1">
    <source>
        <dbReference type="EMBL" id="MBA0579879.1"/>
    </source>
</evidence>
<evidence type="ECO:0000313" key="2">
    <source>
        <dbReference type="Proteomes" id="UP000593578"/>
    </source>
</evidence>
<organism evidence="1 2">
    <name type="scientific">Gossypium raimondii</name>
    <name type="common">Peruvian cotton</name>
    <name type="synonym">Gossypium klotzschianum subsp. raimondii</name>
    <dbReference type="NCBI Taxonomy" id="29730"/>
    <lineage>
        <taxon>Eukaryota</taxon>
        <taxon>Viridiplantae</taxon>
        <taxon>Streptophyta</taxon>
        <taxon>Embryophyta</taxon>
        <taxon>Tracheophyta</taxon>
        <taxon>Spermatophyta</taxon>
        <taxon>Magnoliopsida</taxon>
        <taxon>eudicotyledons</taxon>
        <taxon>Gunneridae</taxon>
        <taxon>Pentapetalae</taxon>
        <taxon>rosids</taxon>
        <taxon>malvids</taxon>
        <taxon>Malvales</taxon>
        <taxon>Malvaceae</taxon>
        <taxon>Malvoideae</taxon>
        <taxon>Gossypium</taxon>
    </lineage>
</organism>
<dbReference type="AlphaFoldDB" id="A0A7J8NSB2"/>
<accession>A0A7J8NSB2</accession>
<gene>
    <name evidence="1" type="ORF">Gorai_022123</name>
</gene>
<name>A0A7J8NSB2_GOSRA</name>
<proteinExistence type="predicted"/>
<protein>
    <submittedName>
        <fullName evidence="1">Uncharacterized protein</fullName>
    </submittedName>
</protein>
<dbReference type="EMBL" id="JABEZZ010000002">
    <property type="protein sequence ID" value="MBA0579879.1"/>
    <property type="molecule type" value="Genomic_DNA"/>
</dbReference>
<sequence length="139" mass="16653">MSWVTFAQHLEELSIWQCLGLEEIISWEKHNEVAELKENSNFFSKLKILDQHYLPKMKTIYRDALLPFQQRKEIINEKWPMLKKLPLKFNSAKGRKIVIKGEKKWWKDVEWKMNPVQLLFLPLSNLCFHKMLEIKAGKG</sequence>
<dbReference type="Proteomes" id="UP000593578">
    <property type="component" value="Unassembled WGS sequence"/>
</dbReference>
<reference evidence="1 2" key="1">
    <citation type="journal article" date="2019" name="Genome Biol. Evol.">
        <title>Insights into the evolution of the New World diploid cottons (Gossypium, subgenus Houzingenia) based on genome sequencing.</title>
        <authorList>
            <person name="Grover C.E."/>
            <person name="Arick M.A. 2nd"/>
            <person name="Thrash A."/>
            <person name="Conover J.L."/>
            <person name="Sanders W.S."/>
            <person name="Peterson D.G."/>
            <person name="Frelichowski J.E."/>
            <person name="Scheffler J.A."/>
            <person name="Scheffler B.E."/>
            <person name="Wendel J.F."/>
        </authorList>
    </citation>
    <scope>NUCLEOTIDE SEQUENCE [LARGE SCALE GENOMIC DNA]</scope>
    <source>
        <strain evidence="1">8</strain>
        <tissue evidence="1">Leaf</tissue>
    </source>
</reference>
<comment type="caution">
    <text evidence="1">The sequence shown here is derived from an EMBL/GenBank/DDBJ whole genome shotgun (WGS) entry which is preliminary data.</text>
</comment>